<evidence type="ECO:0000313" key="13">
    <source>
        <dbReference type="EMBL" id="RXN00843.1"/>
    </source>
</evidence>
<organism evidence="13 14">
    <name type="scientific">Acipenser ruthenus</name>
    <name type="common">Sterlet sturgeon</name>
    <dbReference type="NCBI Taxonomy" id="7906"/>
    <lineage>
        <taxon>Eukaryota</taxon>
        <taxon>Metazoa</taxon>
        <taxon>Chordata</taxon>
        <taxon>Craniata</taxon>
        <taxon>Vertebrata</taxon>
        <taxon>Euteleostomi</taxon>
        <taxon>Actinopterygii</taxon>
        <taxon>Chondrostei</taxon>
        <taxon>Acipenseriformes</taxon>
        <taxon>Acipenseridae</taxon>
        <taxon>Acipenser</taxon>
    </lineage>
</organism>
<protein>
    <recommendedName>
        <fullName evidence="10">Leucine-rich repeat-containing protein 6</fullName>
    </recommendedName>
</protein>
<dbReference type="InterPro" id="IPR032675">
    <property type="entry name" value="LRR_dom_sf"/>
</dbReference>
<keyword evidence="5" id="KW-0677">Repeat</keyword>
<dbReference type="InterPro" id="IPR056496">
    <property type="entry name" value="CS_DNAAF11_C"/>
</dbReference>
<dbReference type="Proteomes" id="UP000289886">
    <property type="component" value="Unassembled WGS sequence"/>
</dbReference>
<dbReference type="AlphaFoldDB" id="A0A662YWG0"/>
<feature type="domain" description="CS" evidence="12">
    <location>
        <begin position="252"/>
        <end position="343"/>
    </location>
</feature>
<evidence type="ECO:0000256" key="4">
    <source>
        <dbReference type="ARBA" id="ARBA00022614"/>
    </source>
</evidence>
<feature type="region of interest" description="Disordered" evidence="11">
    <location>
        <begin position="338"/>
        <end position="358"/>
    </location>
</feature>
<evidence type="ECO:0000256" key="6">
    <source>
        <dbReference type="ARBA" id="ARBA00023054"/>
    </source>
</evidence>
<evidence type="ECO:0000313" key="14">
    <source>
        <dbReference type="Proteomes" id="UP000289886"/>
    </source>
</evidence>
<comment type="caution">
    <text evidence="13">The sequence shown here is derived from an EMBL/GenBank/DDBJ whole genome shotgun (WGS) entry which is preliminary data.</text>
</comment>
<dbReference type="PANTHER" id="PTHR18849:SF0">
    <property type="entry name" value="CILIA- AND FLAGELLA-ASSOCIATED PROTEIN 410-RELATED"/>
    <property type="match status" value="1"/>
</dbReference>
<sequence>MIQCSYIEENVDKLKKLEYLNLALNNIEQIENLEGCESLQKLDFTVNFIGQLSSVESLKQNIHLRELFLVGNPCTEFEGYREFVVATLPQLKWLDGKEIERSDRIKAMQNLRQVQLQIREQEQAYLKKRDKEKQEAKKKLENPYQKEKSEAKESKPGFDGRWYTDINNTILDCEENKECVHETQGTEKHKGSDEDEMDKKFWEEPTPFTPESRLETHRHLEEKRKANDAKRETEKQKPPRKLITEEGRVLNVNEPKLDFSLSEDEDNNQIVLDLAVYRHLDTSRLDVDVQTTYIRVTVKGKTFQLVLPSEVKPDSSTAKRSQITGHLVVTMPKAVEVVGPRPTLPRPVKSAPDKAPTDNTRMAKQMERLEVDPSKHSRINLENIVKKEKPVAQGPLKLHRPAMLESLCREEITYDYGGLDLPWRSFKDKQTCEDDPSCQSETATFQASVKGVEQGKLEKLYEAMAQQQSLLIEFLRCPNVVLVTMVQVPLADPEPAQEDNLPLAVSEDLDTQELVFPSENA</sequence>
<feature type="compositionally biased region" description="Basic and acidic residues" evidence="11">
    <location>
        <begin position="127"/>
        <end position="158"/>
    </location>
</feature>
<dbReference type="GO" id="GO:0036158">
    <property type="term" value="P:outer dynein arm assembly"/>
    <property type="evidence" value="ECO:0007669"/>
    <property type="project" value="TreeGrafter"/>
</dbReference>
<dbReference type="PROSITE" id="PS51450">
    <property type="entry name" value="LRR"/>
    <property type="match status" value="1"/>
</dbReference>
<dbReference type="InterPro" id="IPR001611">
    <property type="entry name" value="Leu-rich_rpt"/>
</dbReference>
<evidence type="ECO:0000256" key="9">
    <source>
        <dbReference type="ARBA" id="ARBA00049982"/>
    </source>
</evidence>
<keyword evidence="6" id="KW-0175">Coiled coil</keyword>
<dbReference type="Gene3D" id="3.80.10.10">
    <property type="entry name" value="Ribonuclease Inhibitor"/>
    <property type="match status" value="1"/>
</dbReference>
<dbReference type="Pfam" id="PF23602">
    <property type="entry name" value="CS_DNAAF11_C"/>
    <property type="match status" value="1"/>
</dbReference>
<evidence type="ECO:0000256" key="7">
    <source>
        <dbReference type="ARBA" id="ARBA00023069"/>
    </source>
</evidence>
<evidence type="ECO:0000256" key="1">
    <source>
        <dbReference type="ARBA" id="ARBA00004138"/>
    </source>
</evidence>
<keyword evidence="4" id="KW-0433">Leucine-rich repeat</keyword>
<evidence type="ECO:0000256" key="5">
    <source>
        <dbReference type="ARBA" id="ARBA00022737"/>
    </source>
</evidence>
<evidence type="ECO:0000256" key="8">
    <source>
        <dbReference type="ARBA" id="ARBA00023273"/>
    </source>
</evidence>
<dbReference type="SUPFAM" id="SSF52058">
    <property type="entry name" value="L domain-like"/>
    <property type="match status" value="1"/>
</dbReference>
<feature type="region of interest" description="Disordered" evidence="11">
    <location>
        <begin position="127"/>
        <end position="159"/>
    </location>
</feature>
<keyword evidence="3" id="KW-0963">Cytoplasm</keyword>
<keyword evidence="7" id="KW-0969">Cilium</keyword>
<dbReference type="InterPro" id="IPR003603">
    <property type="entry name" value="U2A'_phosphoprotein32A_C"/>
</dbReference>
<gene>
    <name evidence="13" type="ORF">EOD39_8501</name>
</gene>
<dbReference type="GO" id="GO:0005929">
    <property type="term" value="C:cilium"/>
    <property type="evidence" value="ECO:0007669"/>
    <property type="project" value="UniProtKB-SubCell"/>
</dbReference>
<dbReference type="Pfam" id="PF14580">
    <property type="entry name" value="LRR_9"/>
    <property type="match status" value="1"/>
</dbReference>
<dbReference type="CDD" id="cd00298">
    <property type="entry name" value="ACD_sHsps_p23-like"/>
    <property type="match status" value="1"/>
</dbReference>
<dbReference type="GO" id="GO:0005737">
    <property type="term" value="C:cytoplasm"/>
    <property type="evidence" value="ECO:0007669"/>
    <property type="project" value="UniProtKB-SubCell"/>
</dbReference>
<feature type="region of interest" description="Disordered" evidence="11">
    <location>
        <begin position="220"/>
        <end position="239"/>
    </location>
</feature>
<accession>A0A662YWG0</accession>
<proteinExistence type="inferred from homology"/>
<keyword evidence="8" id="KW-0966">Cell projection</keyword>
<evidence type="ECO:0000256" key="10">
    <source>
        <dbReference type="ARBA" id="ARBA00050057"/>
    </source>
</evidence>
<evidence type="ECO:0000256" key="11">
    <source>
        <dbReference type="SAM" id="MobiDB-lite"/>
    </source>
</evidence>
<dbReference type="InterPro" id="IPR007052">
    <property type="entry name" value="CS_dom"/>
</dbReference>
<comment type="subcellular location">
    <subcellularLocation>
        <location evidence="1">Cell projection</location>
        <location evidence="1">Cilium</location>
    </subcellularLocation>
    <subcellularLocation>
        <location evidence="2">Cytoplasm</location>
    </subcellularLocation>
</comment>
<dbReference type="PANTHER" id="PTHR18849">
    <property type="entry name" value="LEUCINE RICH REPEAT PROTEIN"/>
    <property type="match status" value="1"/>
</dbReference>
<evidence type="ECO:0000256" key="3">
    <source>
        <dbReference type="ARBA" id="ARBA00022490"/>
    </source>
</evidence>
<evidence type="ECO:0000259" key="12">
    <source>
        <dbReference type="PROSITE" id="PS51203"/>
    </source>
</evidence>
<comment type="similarity">
    <text evidence="9">Belongs to the tilB family.</text>
</comment>
<dbReference type="EMBL" id="SCEB01000121">
    <property type="protein sequence ID" value="RXN00843.1"/>
    <property type="molecule type" value="Genomic_DNA"/>
</dbReference>
<evidence type="ECO:0000256" key="2">
    <source>
        <dbReference type="ARBA" id="ARBA00004496"/>
    </source>
</evidence>
<keyword evidence="14" id="KW-1185">Reference proteome</keyword>
<name>A0A662YWG0_ACIRT</name>
<dbReference type="SMART" id="SM00446">
    <property type="entry name" value="LRRcap"/>
    <property type="match status" value="1"/>
</dbReference>
<reference evidence="13 14" key="1">
    <citation type="submission" date="2019-01" db="EMBL/GenBank/DDBJ databases">
        <title>Draft Genome and Complete Hox-Cluster Characterization of the Sterlet Sturgeon (Acipenser ruthenus).</title>
        <authorList>
            <person name="Wei Q."/>
        </authorList>
    </citation>
    <scope>NUCLEOTIDE SEQUENCE [LARGE SCALE GENOMIC DNA]</scope>
    <source>
        <strain evidence="13">WHYD16114868_AA</strain>
        <tissue evidence="13">Blood</tissue>
    </source>
</reference>
<dbReference type="PROSITE" id="PS51203">
    <property type="entry name" value="CS"/>
    <property type="match status" value="1"/>
</dbReference>